<reference evidence="1" key="1">
    <citation type="submission" date="2021-06" db="EMBL/GenBank/DDBJ databases">
        <authorList>
            <person name="Kallberg Y."/>
            <person name="Tangrot J."/>
            <person name="Rosling A."/>
        </authorList>
    </citation>
    <scope>NUCLEOTIDE SEQUENCE</scope>
    <source>
        <strain evidence="1">FL130A</strain>
    </source>
</reference>
<sequence>QGGFATVFYAKWLDKEQNFLRDISLKLIDGSKSYNEKFIKE</sequence>
<organism evidence="1 2">
    <name type="scientific">Ambispora leptoticha</name>
    <dbReference type="NCBI Taxonomy" id="144679"/>
    <lineage>
        <taxon>Eukaryota</taxon>
        <taxon>Fungi</taxon>
        <taxon>Fungi incertae sedis</taxon>
        <taxon>Mucoromycota</taxon>
        <taxon>Glomeromycotina</taxon>
        <taxon>Glomeromycetes</taxon>
        <taxon>Archaeosporales</taxon>
        <taxon>Ambisporaceae</taxon>
        <taxon>Ambispora</taxon>
    </lineage>
</organism>
<feature type="non-terminal residue" evidence="1">
    <location>
        <position position="1"/>
    </location>
</feature>
<feature type="non-terminal residue" evidence="1">
    <location>
        <position position="41"/>
    </location>
</feature>
<gene>
    <name evidence="1" type="ORF">ALEPTO_LOCUS12759</name>
</gene>
<evidence type="ECO:0000313" key="2">
    <source>
        <dbReference type="Proteomes" id="UP000789508"/>
    </source>
</evidence>
<dbReference type="Proteomes" id="UP000789508">
    <property type="component" value="Unassembled WGS sequence"/>
</dbReference>
<accession>A0A9N9NI48</accession>
<keyword evidence="2" id="KW-1185">Reference proteome</keyword>
<proteinExistence type="predicted"/>
<evidence type="ECO:0000313" key="1">
    <source>
        <dbReference type="EMBL" id="CAG8735020.1"/>
    </source>
</evidence>
<protein>
    <submittedName>
        <fullName evidence="1">11783_t:CDS:1</fullName>
    </submittedName>
</protein>
<dbReference type="AlphaFoldDB" id="A0A9N9NI48"/>
<name>A0A9N9NI48_9GLOM</name>
<comment type="caution">
    <text evidence="1">The sequence shown here is derived from an EMBL/GenBank/DDBJ whole genome shotgun (WGS) entry which is preliminary data.</text>
</comment>
<dbReference type="EMBL" id="CAJVPS010032379">
    <property type="protein sequence ID" value="CAG8735020.1"/>
    <property type="molecule type" value="Genomic_DNA"/>
</dbReference>